<dbReference type="Proteomes" id="UP000053144">
    <property type="component" value="Chromosome 9"/>
</dbReference>
<dbReference type="EMBL" id="CM003379">
    <property type="protein sequence ID" value="KOM52147.1"/>
    <property type="molecule type" value="Genomic_DNA"/>
</dbReference>
<dbReference type="Gramene" id="KOM52147">
    <property type="protein sequence ID" value="KOM52147"/>
    <property type="gene ID" value="LR48_Vigan09g080600"/>
</dbReference>
<proteinExistence type="predicted"/>
<evidence type="ECO:0000313" key="1">
    <source>
        <dbReference type="EMBL" id="KOM52147.1"/>
    </source>
</evidence>
<organism evidence="1 2">
    <name type="scientific">Phaseolus angularis</name>
    <name type="common">Azuki bean</name>
    <name type="synonym">Vigna angularis</name>
    <dbReference type="NCBI Taxonomy" id="3914"/>
    <lineage>
        <taxon>Eukaryota</taxon>
        <taxon>Viridiplantae</taxon>
        <taxon>Streptophyta</taxon>
        <taxon>Embryophyta</taxon>
        <taxon>Tracheophyta</taxon>
        <taxon>Spermatophyta</taxon>
        <taxon>Magnoliopsida</taxon>
        <taxon>eudicotyledons</taxon>
        <taxon>Gunneridae</taxon>
        <taxon>Pentapetalae</taxon>
        <taxon>rosids</taxon>
        <taxon>fabids</taxon>
        <taxon>Fabales</taxon>
        <taxon>Fabaceae</taxon>
        <taxon>Papilionoideae</taxon>
        <taxon>50 kb inversion clade</taxon>
        <taxon>NPAAA clade</taxon>
        <taxon>indigoferoid/millettioid clade</taxon>
        <taxon>Phaseoleae</taxon>
        <taxon>Vigna</taxon>
    </lineage>
</organism>
<protein>
    <submittedName>
        <fullName evidence="1">Uncharacterized protein</fullName>
    </submittedName>
</protein>
<sequence length="114" mass="13285">MVSSSSRCGNRPAPIVRKAKPDGWLSDEEKRRDFVCFWGFKEVSRHKCLSTQFFHNEGFIFQEWLIYSGLSKFVELEGDYYPNLVKVFYANIQAKENLIRSDVKGVDIRIDEAV</sequence>
<dbReference type="AlphaFoldDB" id="A0A0L9VB54"/>
<evidence type="ECO:0000313" key="2">
    <source>
        <dbReference type="Proteomes" id="UP000053144"/>
    </source>
</evidence>
<reference evidence="2" key="1">
    <citation type="journal article" date="2015" name="Proc. Natl. Acad. Sci. U.S.A.">
        <title>Genome sequencing of adzuki bean (Vigna angularis) provides insight into high starch and low fat accumulation and domestication.</title>
        <authorList>
            <person name="Yang K."/>
            <person name="Tian Z."/>
            <person name="Chen C."/>
            <person name="Luo L."/>
            <person name="Zhao B."/>
            <person name="Wang Z."/>
            <person name="Yu L."/>
            <person name="Li Y."/>
            <person name="Sun Y."/>
            <person name="Li W."/>
            <person name="Chen Y."/>
            <person name="Li Y."/>
            <person name="Zhang Y."/>
            <person name="Ai D."/>
            <person name="Zhao J."/>
            <person name="Shang C."/>
            <person name="Ma Y."/>
            <person name="Wu B."/>
            <person name="Wang M."/>
            <person name="Gao L."/>
            <person name="Sun D."/>
            <person name="Zhang P."/>
            <person name="Guo F."/>
            <person name="Wang W."/>
            <person name="Li Y."/>
            <person name="Wang J."/>
            <person name="Varshney R.K."/>
            <person name="Wang J."/>
            <person name="Ling H.Q."/>
            <person name="Wan P."/>
        </authorList>
    </citation>
    <scope>NUCLEOTIDE SEQUENCE</scope>
    <source>
        <strain evidence="2">cv. Jingnong 6</strain>
    </source>
</reference>
<accession>A0A0L9VB54</accession>
<name>A0A0L9VB54_PHAAN</name>
<gene>
    <name evidence="1" type="ORF">LR48_Vigan09g080600</name>
</gene>